<evidence type="ECO:0000313" key="5">
    <source>
        <dbReference type="Proteomes" id="UP000053797"/>
    </source>
</evidence>
<dbReference type="SUPFAM" id="SSF47336">
    <property type="entry name" value="ACP-like"/>
    <property type="match status" value="1"/>
</dbReference>
<dbReference type="RefSeq" id="WP_023467837.1">
    <property type="nucleotide sequence ID" value="NZ_FMYN01000002.1"/>
</dbReference>
<dbReference type="EMBL" id="LNQL01000002">
    <property type="protein sequence ID" value="KSU49473.1"/>
    <property type="molecule type" value="Genomic_DNA"/>
</dbReference>
<evidence type="ECO:0000313" key="6">
    <source>
        <dbReference type="Proteomes" id="UP000072605"/>
    </source>
</evidence>
<protein>
    <submittedName>
        <fullName evidence="4">Phosphopantetheine-binding protein</fullName>
    </submittedName>
</protein>
<dbReference type="EMBL" id="LDQV01000019">
    <property type="protein sequence ID" value="KTR26888.1"/>
    <property type="molecule type" value="Genomic_DNA"/>
</dbReference>
<dbReference type="Gene3D" id="1.10.1200.10">
    <property type="entry name" value="ACP-like"/>
    <property type="match status" value="1"/>
</dbReference>
<dbReference type="Proteomes" id="UP000072605">
    <property type="component" value="Unassembled WGS sequence"/>
</dbReference>
<evidence type="ECO:0000313" key="7">
    <source>
        <dbReference type="Proteomes" id="UP001387110"/>
    </source>
</evidence>
<gene>
    <name evidence="2" type="ORF">AS033_08890</name>
    <name evidence="3" type="ORF">RSA11_07830</name>
    <name evidence="4" type="ORF">SZL87_09980</name>
</gene>
<name>A0A0V8GH47_9BACL</name>
<comment type="caution">
    <text evidence="2">The sequence shown here is derived from an EMBL/GenBank/DDBJ whole genome shotgun (WGS) entry which is preliminary data.</text>
</comment>
<dbReference type="AlphaFoldDB" id="A0A0V8GH47"/>
<reference evidence="4 7" key="3">
    <citation type="submission" date="2023-12" db="EMBL/GenBank/DDBJ databases">
        <authorList>
            <person name="Easwaran N."/>
            <person name="Lazarus H.P.S."/>
        </authorList>
    </citation>
    <scope>NUCLEOTIDE SEQUENCE [LARGE SCALE GENOMIC DNA]</scope>
    <source>
        <strain evidence="4 7">VIT-2023</strain>
    </source>
</reference>
<keyword evidence="7" id="KW-1185">Reference proteome</keyword>
<evidence type="ECO:0000313" key="4">
    <source>
        <dbReference type="EMBL" id="MEI4462753.1"/>
    </source>
</evidence>
<evidence type="ECO:0000313" key="3">
    <source>
        <dbReference type="EMBL" id="KTR26888.1"/>
    </source>
</evidence>
<dbReference type="EMBL" id="JBAWKY010000002">
    <property type="protein sequence ID" value="MEI4462753.1"/>
    <property type="molecule type" value="Genomic_DNA"/>
</dbReference>
<evidence type="ECO:0000313" key="2">
    <source>
        <dbReference type="EMBL" id="KSU49473.1"/>
    </source>
</evidence>
<evidence type="ECO:0000259" key="1">
    <source>
        <dbReference type="PROSITE" id="PS50075"/>
    </source>
</evidence>
<proteinExistence type="predicted"/>
<accession>A0A0V8GH47</accession>
<dbReference type="InterPro" id="IPR009081">
    <property type="entry name" value="PP-bd_ACP"/>
</dbReference>
<dbReference type="GeneID" id="90836336"/>
<dbReference type="Pfam" id="PF00550">
    <property type="entry name" value="PP-binding"/>
    <property type="match status" value="1"/>
</dbReference>
<dbReference type="InterPro" id="IPR036736">
    <property type="entry name" value="ACP-like_sf"/>
</dbReference>
<reference evidence="3 6" key="2">
    <citation type="journal article" date="2016" name="Front. Microbiol.">
        <title>Genomic Resource of Rice Seed Associated Bacteria.</title>
        <authorList>
            <person name="Midha S."/>
            <person name="Bansal K."/>
            <person name="Sharma S."/>
            <person name="Kumar N."/>
            <person name="Patil P.P."/>
            <person name="Chaudhry V."/>
            <person name="Patil P.B."/>
        </authorList>
    </citation>
    <scope>NUCLEOTIDE SEQUENCE [LARGE SCALE GENOMIC DNA]</scope>
    <source>
        <strain evidence="3 6">RSA11</strain>
    </source>
</reference>
<feature type="domain" description="Carrier" evidence="1">
    <location>
        <begin position="3"/>
        <end position="81"/>
    </location>
</feature>
<dbReference type="Proteomes" id="UP001387110">
    <property type="component" value="Unassembled WGS sequence"/>
</dbReference>
<organism evidence="2 5">
    <name type="scientific">Exiguobacterium indicum</name>
    <dbReference type="NCBI Taxonomy" id="296995"/>
    <lineage>
        <taxon>Bacteria</taxon>
        <taxon>Bacillati</taxon>
        <taxon>Bacillota</taxon>
        <taxon>Bacilli</taxon>
        <taxon>Bacillales</taxon>
        <taxon>Bacillales Family XII. Incertae Sedis</taxon>
        <taxon>Exiguobacterium</taxon>
    </lineage>
</organism>
<sequence>MSRLTIAQFEDILTEQLEWSSSVAISTTDSLRDDLGLDSMRLIHLLLHLELEHGLVIPDEHMSALPKMRVEELMSVLQEVIHD</sequence>
<dbReference type="Proteomes" id="UP000053797">
    <property type="component" value="Unassembled WGS sequence"/>
</dbReference>
<dbReference type="PROSITE" id="PS50075">
    <property type="entry name" value="CARRIER"/>
    <property type="match status" value="1"/>
</dbReference>
<reference evidence="2 5" key="1">
    <citation type="journal article" date="2015" name="Int. J. Syst. Evol. Microbiol.">
        <title>Exiguobacterium enclense sp. nov., isolated from sediment.</title>
        <authorList>
            <person name="Dastager S.G."/>
            <person name="Mawlankar R."/>
            <person name="Sonalkar V.V."/>
            <person name="Thorat M.N."/>
            <person name="Mual P."/>
            <person name="Verma A."/>
            <person name="Krishnamurthi S."/>
            <person name="Tang S.K."/>
            <person name="Li W.J."/>
        </authorList>
    </citation>
    <scope>NUCLEOTIDE SEQUENCE [LARGE SCALE GENOMIC DNA]</scope>
    <source>
        <strain evidence="2 5">NIO-1109</strain>
    </source>
</reference>